<dbReference type="SUPFAM" id="SSF50969">
    <property type="entry name" value="YVTN repeat-like/Quinoprotein amine dehydrogenase"/>
    <property type="match status" value="1"/>
</dbReference>
<evidence type="ECO:0000313" key="3">
    <source>
        <dbReference type="Proteomes" id="UP000199058"/>
    </source>
</evidence>
<dbReference type="OrthoDB" id="8776015at2"/>
<gene>
    <name evidence="2" type="ORF">SAMN05660443_2010</name>
</gene>
<dbReference type="PROSITE" id="PS51257">
    <property type="entry name" value="PROKAR_LIPOPROTEIN"/>
    <property type="match status" value="1"/>
</dbReference>
<evidence type="ECO:0000256" key="1">
    <source>
        <dbReference type="SAM" id="SignalP"/>
    </source>
</evidence>
<reference evidence="2 3" key="1">
    <citation type="submission" date="2016-10" db="EMBL/GenBank/DDBJ databases">
        <authorList>
            <person name="de Groot N.N."/>
        </authorList>
    </citation>
    <scope>NUCLEOTIDE SEQUENCE [LARGE SCALE GENOMIC DNA]</scope>
    <source>
        <strain evidence="2 3">DSM 18438</strain>
    </source>
</reference>
<evidence type="ECO:0000313" key="2">
    <source>
        <dbReference type="EMBL" id="SFC27116.1"/>
    </source>
</evidence>
<keyword evidence="1" id="KW-0732">Signal</keyword>
<dbReference type="RefSeq" id="WP_091962873.1">
    <property type="nucleotide sequence ID" value="NZ_FOLH01000004.1"/>
</dbReference>
<feature type="signal peptide" evidence="1">
    <location>
        <begin position="1"/>
        <end position="20"/>
    </location>
</feature>
<evidence type="ECO:0008006" key="4">
    <source>
        <dbReference type="Google" id="ProtNLM"/>
    </source>
</evidence>
<protein>
    <recommendedName>
        <fullName evidence="4">Lipoprotein</fullName>
    </recommendedName>
</protein>
<organism evidence="2 3">
    <name type="scientific">Marinospirillum celere</name>
    <dbReference type="NCBI Taxonomy" id="1122252"/>
    <lineage>
        <taxon>Bacteria</taxon>
        <taxon>Pseudomonadati</taxon>
        <taxon>Pseudomonadota</taxon>
        <taxon>Gammaproteobacteria</taxon>
        <taxon>Oceanospirillales</taxon>
        <taxon>Oceanospirillaceae</taxon>
        <taxon>Marinospirillum</taxon>
    </lineage>
</organism>
<feature type="chain" id="PRO_5011652373" description="Lipoprotein" evidence="1">
    <location>
        <begin position="21"/>
        <end position="180"/>
    </location>
</feature>
<dbReference type="AlphaFoldDB" id="A0A1I1HTA4"/>
<dbReference type="InterPro" id="IPR011044">
    <property type="entry name" value="Quino_amine_DH_bsu"/>
</dbReference>
<dbReference type="STRING" id="1122252.SAMN05660443_2010"/>
<dbReference type="EMBL" id="FOLH01000004">
    <property type="protein sequence ID" value="SFC27116.1"/>
    <property type="molecule type" value="Genomic_DNA"/>
</dbReference>
<sequence>MPNKFIQVAALALTLTGLTACVTQDSTSSSAALETQLFEVHHDNGRIYVFDNQELYLQTAEGRTPLYHRTRIGGGPDGQTMVFGLNSAQSQKTGDIDFIQIFDGEVEVSGNFYGEMRRDGRIYVFERLEDMHATRTSNPLYYVNQIGAGPDGQTVFYVQNNDTSGKPADHMIEKFKAVNE</sequence>
<proteinExistence type="predicted"/>
<name>A0A1I1HTA4_9GAMM</name>
<keyword evidence="3" id="KW-1185">Reference proteome</keyword>
<accession>A0A1I1HTA4</accession>
<dbReference type="Proteomes" id="UP000199058">
    <property type="component" value="Unassembled WGS sequence"/>
</dbReference>